<protein>
    <submittedName>
        <fullName evidence="2">ATP-binding protein</fullName>
    </submittedName>
</protein>
<feature type="domain" description="Endonuclease GajA/Old nuclease/RecF-like AAA" evidence="1">
    <location>
        <begin position="217"/>
        <end position="338"/>
    </location>
</feature>
<name>A0A9D2T5K7_9FIRM</name>
<dbReference type="Proteomes" id="UP000823883">
    <property type="component" value="Unassembled WGS sequence"/>
</dbReference>
<dbReference type="InterPro" id="IPR041685">
    <property type="entry name" value="AAA_GajA/Old/RecF-like"/>
</dbReference>
<reference evidence="2" key="2">
    <citation type="submission" date="2021-04" db="EMBL/GenBank/DDBJ databases">
        <authorList>
            <person name="Gilroy R."/>
        </authorList>
    </citation>
    <scope>NUCLEOTIDE SEQUENCE</scope>
    <source>
        <strain evidence="2">CHK183-5548</strain>
    </source>
</reference>
<dbReference type="InterPro" id="IPR027417">
    <property type="entry name" value="P-loop_NTPase"/>
</dbReference>
<dbReference type="Gene3D" id="3.40.50.300">
    <property type="entry name" value="P-loop containing nucleotide triphosphate hydrolases"/>
    <property type="match status" value="1"/>
</dbReference>
<dbReference type="EMBL" id="DWWL01000047">
    <property type="protein sequence ID" value="HJC47893.1"/>
    <property type="molecule type" value="Genomic_DNA"/>
</dbReference>
<dbReference type="Pfam" id="PF13175">
    <property type="entry name" value="AAA_15"/>
    <property type="match status" value="2"/>
</dbReference>
<comment type="caution">
    <text evidence="2">The sequence shown here is derived from an EMBL/GenBank/DDBJ whole genome shotgun (WGS) entry which is preliminary data.</text>
</comment>
<reference evidence="2" key="1">
    <citation type="journal article" date="2021" name="PeerJ">
        <title>Extensive microbial diversity within the chicken gut microbiome revealed by metagenomics and culture.</title>
        <authorList>
            <person name="Gilroy R."/>
            <person name="Ravi A."/>
            <person name="Getino M."/>
            <person name="Pursley I."/>
            <person name="Horton D.L."/>
            <person name="Alikhan N.F."/>
            <person name="Baker D."/>
            <person name="Gharbi K."/>
            <person name="Hall N."/>
            <person name="Watson M."/>
            <person name="Adriaenssens E.M."/>
            <person name="Foster-Nyarko E."/>
            <person name="Jarju S."/>
            <person name="Secka A."/>
            <person name="Antonio M."/>
            <person name="Oren A."/>
            <person name="Chaudhuri R.R."/>
            <person name="La Ragione R."/>
            <person name="Hildebrand F."/>
            <person name="Pallen M.J."/>
        </authorList>
    </citation>
    <scope>NUCLEOTIDE SEQUENCE</scope>
    <source>
        <strain evidence="2">CHK183-5548</strain>
    </source>
</reference>
<dbReference type="PANTHER" id="PTHR43581:SF4">
    <property type="entry name" value="ATP_GTP PHOSPHATASE"/>
    <property type="match status" value="1"/>
</dbReference>
<organism evidence="2 3">
    <name type="scientific">Candidatus Lachnoclostridium pullistercoris</name>
    <dbReference type="NCBI Taxonomy" id="2838632"/>
    <lineage>
        <taxon>Bacteria</taxon>
        <taxon>Bacillati</taxon>
        <taxon>Bacillota</taxon>
        <taxon>Clostridia</taxon>
        <taxon>Lachnospirales</taxon>
        <taxon>Lachnospiraceae</taxon>
    </lineage>
</organism>
<evidence type="ECO:0000313" key="2">
    <source>
        <dbReference type="EMBL" id="HJC47893.1"/>
    </source>
</evidence>
<evidence type="ECO:0000259" key="1">
    <source>
        <dbReference type="Pfam" id="PF13175"/>
    </source>
</evidence>
<dbReference type="SUPFAM" id="SSF52540">
    <property type="entry name" value="P-loop containing nucleoside triphosphate hydrolases"/>
    <property type="match status" value="1"/>
</dbReference>
<evidence type="ECO:0000313" key="3">
    <source>
        <dbReference type="Proteomes" id="UP000823883"/>
    </source>
</evidence>
<feature type="domain" description="Endonuclease GajA/Old nuclease/RecF-like AAA" evidence="1">
    <location>
        <begin position="1"/>
        <end position="49"/>
    </location>
</feature>
<dbReference type="InterPro" id="IPR051396">
    <property type="entry name" value="Bact_Antivir_Def_Nuclease"/>
</dbReference>
<dbReference type="AlphaFoldDB" id="A0A9D2T5K7"/>
<sequence length="624" mass="73419">MRFSRIIIRNFKSIREMEIDGIENALILVGKNNTGKTSVLDAVRMLGGSYVPTERDFNEKLQNIEVEVFLEITDEDLHRLHLLGRVSAYKRYEVWEKDFCRKLPSFADGILHFTFTCNRNGEMRFGDGYRKNNRQIPEVLPRMYCIDAEREISQFQKDLLFFQDKMLMDQLRAGSCLFDAAKECRHCFQCVGLMNRKTTDELTIGETVRLLEYKLYQTNLSEFSGRVNDNFAKNGGYEEIRYSLTCAAEDMFRIQVTMYNREKGTETPLEYMGKGMRSIYLLSLLETYVEDEKKLPSVIVMEYPEMFLHPRLQKIASEILYRLSKKNQVIFSTHSPHLLINFTNREIRQVVLDEEYYSVIRKKTDIDVILNDLGYAAGDFMNVDFVFIVEGKQDKSRLPLLLRKYYSETAGEGGSLIRIAIITTNSCTNIKTYANLKYMNQVYLKDQFLMIRDGDGKDPDKLRRQLCSYYEEQNRVDADKLPRVKPENVLILKYYSFENYFLNPSVMARLGIVESEEEFYRILWEKWDSYLKKTKSGRQLTEILGRELSSPEDVKAHMEEIRIHVRGHNLYDIFYGRYKKEETELLKKYLDLAPREDFKDILDAVDRFAYFDSRKTGERGHLSP</sequence>
<keyword evidence="2" id="KW-0067">ATP-binding</keyword>
<proteinExistence type="predicted"/>
<keyword evidence="2" id="KW-0547">Nucleotide-binding</keyword>
<gene>
    <name evidence="2" type="ORF">IAA04_07560</name>
</gene>
<accession>A0A9D2T5K7</accession>
<dbReference type="PANTHER" id="PTHR43581">
    <property type="entry name" value="ATP/GTP PHOSPHATASE"/>
    <property type="match status" value="1"/>
</dbReference>
<dbReference type="GO" id="GO:0005524">
    <property type="term" value="F:ATP binding"/>
    <property type="evidence" value="ECO:0007669"/>
    <property type="project" value="UniProtKB-KW"/>
</dbReference>